<name>A0A1V6T4S7_9EURO</name>
<organism evidence="8 9">
    <name type="scientific">Penicillium steckii</name>
    <dbReference type="NCBI Taxonomy" id="303698"/>
    <lineage>
        <taxon>Eukaryota</taxon>
        <taxon>Fungi</taxon>
        <taxon>Dikarya</taxon>
        <taxon>Ascomycota</taxon>
        <taxon>Pezizomycotina</taxon>
        <taxon>Eurotiomycetes</taxon>
        <taxon>Eurotiomycetidae</taxon>
        <taxon>Eurotiales</taxon>
        <taxon>Aspergillaceae</taxon>
        <taxon>Penicillium</taxon>
    </lineage>
</organism>
<feature type="transmembrane region" description="Helical" evidence="6">
    <location>
        <begin position="112"/>
        <end position="132"/>
    </location>
</feature>
<evidence type="ECO:0000256" key="2">
    <source>
        <dbReference type="ARBA" id="ARBA00008066"/>
    </source>
</evidence>
<dbReference type="PANTHER" id="PTHR22950:SF683">
    <property type="entry name" value="AMINO ACID TRANSPORTER (EUROFUNG)"/>
    <property type="match status" value="1"/>
</dbReference>
<dbReference type="PANTHER" id="PTHR22950">
    <property type="entry name" value="AMINO ACID TRANSPORTER"/>
    <property type="match status" value="1"/>
</dbReference>
<sequence>MGEAKEDFDAGLEHVEQSAGIQQTHDDVFGEISDDGPNFRNVGFVGTIILMMKTQIGLGVLAIPNAFNILGMAPGIICLFVMAFITTWSGYIIGTFKLQHREVYSIDDAGDILFGLPGRVYLATGFCLYYIFNSGSAILSLSIGLNAVSTHATCTAVFAAVAAIFGFGFSSIRTLGRITWLAWVGLPCILTAVIIVTVAVGIEDRPDAAPETAGPWVSDWKVVGQPSFAQGIAAVSNLLFAFSGTPGFFSIVSEMRNPQQYPAAMVICQAGVTVVHLSSNTPTHWMTWFACTFGVTVIAWIIASTIPVFDSLVSLIGALLGPVMCIQPMGAMWLHDNWGKGKGQKKTKSWMLGSVWSVTLIVLGTFLMVAGTYGSVVGIMDAYSASGGSAAFSCADNSNST</sequence>
<feature type="domain" description="Amino acid transporter transmembrane" evidence="7">
    <location>
        <begin position="279"/>
        <end position="376"/>
    </location>
</feature>
<dbReference type="Pfam" id="PF01490">
    <property type="entry name" value="Aa_trans"/>
    <property type="match status" value="2"/>
</dbReference>
<proteinExistence type="inferred from homology"/>
<keyword evidence="9" id="KW-1185">Reference proteome</keyword>
<reference evidence="9" key="1">
    <citation type="journal article" date="2017" name="Nat. Microbiol.">
        <title>Global analysis of biosynthetic gene clusters reveals vast potential of secondary metabolite production in Penicillium species.</title>
        <authorList>
            <person name="Nielsen J.C."/>
            <person name="Grijseels S."/>
            <person name="Prigent S."/>
            <person name="Ji B."/>
            <person name="Dainat J."/>
            <person name="Nielsen K.F."/>
            <person name="Frisvad J.C."/>
            <person name="Workman M."/>
            <person name="Nielsen J."/>
        </authorList>
    </citation>
    <scope>NUCLEOTIDE SEQUENCE [LARGE SCALE GENOMIC DNA]</scope>
    <source>
        <strain evidence="9">IBT 24891</strain>
    </source>
</reference>
<feature type="transmembrane region" description="Helical" evidence="6">
    <location>
        <begin position="138"/>
        <end position="168"/>
    </location>
</feature>
<feature type="transmembrane region" description="Helical" evidence="6">
    <location>
        <begin position="180"/>
        <end position="202"/>
    </location>
</feature>
<dbReference type="Proteomes" id="UP000191285">
    <property type="component" value="Unassembled WGS sequence"/>
</dbReference>
<feature type="domain" description="Amino acid transporter transmembrane" evidence="7">
    <location>
        <begin position="46"/>
        <end position="273"/>
    </location>
</feature>
<feature type="transmembrane region" description="Helical" evidence="6">
    <location>
        <begin position="315"/>
        <end position="335"/>
    </location>
</feature>
<accession>A0A1V6T4S7</accession>
<evidence type="ECO:0000259" key="7">
    <source>
        <dbReference type="Pfam" id="PF01490"/>
    </source>
</evidence>
<evidence type="ECO:0000256" key="5">
    <source>
        <dbReference type="ARBA" id="ARBA00023136"/>
    </source>
</evidence>
<keyword evidence="4 6" id="KW-1133">Transmembrane helix</keyword>
<evidence type="ECO:0000313" key="8">
    <source>
        <dbReference type="EMBL" id="OQE21196.1"/>
    </source>
</evidence>
<comment type="subcellular location">
    <subcellularLocation>
        <location evidence="1">Membrane</location>
        <topology evidence="1">Multi-pass membrane protein</topology>
    </subcellularLocation>
</comment>
<evidence type="ECO:0000256" key="4">
    <source>
        <dbReference type="ARBA" id="ARBA00022989"/>
    </source>
</evidence>
<dbReference type="EMBL" id="MLKD01000012">
    <property type="protein sequence ID" value="OQE21196.1"/>
    <property type="molecule type" value="Genomic_DNA"/>
</dbReference>
<feature type="transmembrane region" description="Helical" evidence="6">
    <location>
        <begin position="355"/>
        <end position="376"/>
    </location>
</feature>
<feature type="transmembrane region" description="Helical" evidence="6">
    <location>
        <begin position="285"/>
        <end position="303"/>
    </location>
</feature>
<comment type="caution">
    <text evidence="8">The sequence shown here is derived from an EMBL/GenBank/DDBJ whole genome shotgun (WGS) entry which is preliminary data.</text>
</comment>
<protein>
    <recommendedName>
        <fullName evidence="7">Amino acid transporter transmembrane domain-containing protein</fullName>
    </recommendedName>
</protein>
<dbReference type="STRING" id="303698.A0A1V6T4S7"/>
<evidence type="ECO:0000256" key="1">
    <source>
        <dbReference type="ARBA" id="ARBA00004141"/>
    </source>
</evidence>
<keyword evidence="5 6" id="KW-0472">Membrane</keyword>
<gene>
    <name evidence="8" type="ORF">PENSTE_c012G07108</name>
</gene>
<dbReference type="OrthoDB" id="40134at2759"/>
<dbReference type="AlphaFoldDB" id="A0A1V6T4S7"/>
<keyword evidence="3 6" id="KW-0812">Transmembrane</keyword>
<evidence type="ECO:0000313" key="9">
    <source>
        <dbReference type="Proteomes" id="UP000191285"/>
    </source>
</evidence>
<evidence type="ECO:0000256" key="3">
    <source>
        <dbReference type="ARBA" id="ARBA00022692"/>
    </source>
</evidence>
<dbReference type="GO" id="GO:0016020">
    <property type="term" value="C:membrane"/>
    <property type="evidence" value="ECO:0007669"/>
    <property type="project" value="UniProtKB-SubCell"/>
</dbReference>
<feature type="transmembrane region" description="Helical" evidence="6">
    <location>
        <begin position="228"/>
        <end position="249"/>
    </location>
</feature>
<comment type="similarity">
    <text evidence="2">Belongs to the amino acid/polyamine transporter 2 family.</text>
</comment>
<feature type="transmembrane region" description="Helical" evidence="6">
    <location>
        <begin position="42"/>
        <end position="63"/>
    </location>
</feature>
<dbReference type="InterPro" id="IPR013057">
    <property type="entry name" value="AA_transpt_TM"/>
</dbReference>
<dbReference type="GO" id="GO:0015179">
    <property type="term" value="F:L-amino acid transmembrane transporter activity"/>
    <property type="evidence" value="ECO:0007669"/>
    <property type="project" value="TreeGrafter"/>
</dbReference>
<evidence type="ECO:0000256" key="6">
    <source>
        <dbReference type="SAM" id="Phobius"/>
    </source>
</evidence>
<feature type="transmembrane region" description="Helical" evidence="6">
    <location>
        <begin position="69"/>
        <end position="91"/>
    </location>
</feature>